<reference evidence="10 11" key="1">
    <citation type="submission" date="2019-07" db="EMBL/GenBank/DDBJ databases">
        <authorList>
            <person name="Li J."/>
        </authorList>
    </citation>
    <scope>NUCLEOTIDE SEQUENCE [LARGE SCALE GENOMIC DNA]</scope>
    <source>
        <strain evidence="10 11">TKL69</strain>
    </source>
</reference>
<name>A0A516KJQ1_9BACI</name>
<protein>
    <submittedName>
        <fullName evidence="10">Glycosyltransferase family 39 protein</fullName>
    </submittedName>
</protein>
<dbReference type="RefSeq" id="WP_143896336.1">
    <property type="nucleotide sequence ID" value="NZ_CP041666.1"/>
</dbReference>
<dbReference type="OrthoDB" id="136232at2"/>
<organism evidence="10 11">
    <name type="scientific">Radiobacillus deserti</name>
    <dbReference type="NCBI Taxonomy" id="2594883"/>
    <lineage>
        <taxon>Bacteria</taxon>
        <taxon>Bacillati</taxon>
        <taxon>Bacillota</taxon>
        <taxon>Bacilli</taxon>
        <taxon>Bacillales</taxon>
        <taxon>Bacillaceae</taxon>
        <taxon>Radiobacillus</taxon>
    </lineage>
</organism>
<feature type="domain" description="Glycosyltransferase RgtA/B/C/D-like" evidence="9">
    <location>
        <begin position="75"/>
        <end position="228"/>
    </location>
</feature>
<proteinExistence type="predicted"/>
<evidence type="ECO:0000256" key="2">
    <source>
        <dbReference type="ARBA" id="ARBA00022475"/>
    </source>
</evidence>
<evidence type="ECO:0000256" key="4">
    <source>
        <dbReference type="ARBA" id="ARBA00022679"/>
    </source>
</evidence>
<sequence>MNKRILRFLQSSKLYIGIILLIAFGLRLGVFLYYGWDLSIGSDDTGYVRSAKTLLDTGMLTYHKPNDTPTVHIMPGQPLFLAAIFLIFGTGAIGTIAGKIIFILLGVGCVYFVYLIGKYVGNVWIGLMTALMLACFLPQILTDNLFLTETPFMFCFIAMIYYSLRLANERTWKNFYLLMAFYLLAVLFKATIALFPFLLLFYFVIKKYPIKLAIKQLGVAAIILVVVLGPWWVRNYIQFGDFIPLTGGAGNPLLLGTYQGEGYLYGETYEDTVIKISKEHPDANAYEHLQYQYDAAIERMEMWHNKDSDSFWRSYLQLKPQMQWDGQFYWKEIYSVTKEFMDRIHNRIVDLALLSLLAVPFMKGKRKEYLFLIGFILYNTIFNSIYYAYDRYNQPLMFILFLGIATAIYLLAHGAYRLAKRLLQRNSPENSI</sequence>
<keyword evidence="2" id="KW-1003">Cell membrane</keyword>
<dbReference type="GO" id="GO:0005886">
    <property type="term" value="C:plasma membrane"/>
    <property type="evidence" value="ECO:0007669"/>
    <property type="project" value="UniProtKB-SubCell"/>
</dbReference>
<evidence type="ECO:0000313" key="10">
    <source>
        <dbReference type="EMBL" id="QDP41616.1"/>
    </source>
</evidence>
<keyword evidence="11" id="KW-1185">Reference proteome</keyword>
<feature type="transmembrane region" description="Helical" evidence="8">
    <location>
        <begin position="73"/>
        <end position="93"/>
    </location>
</feature>
<evidence type="ECO:0000313" key="11">
    <source>
        <dbReference type="Proteomes" id="UP000315215"/>
    </source>
</evidence>
<feature type="transmembrane region" description="Helical" evidence="8">
    <location>
        <begin position="176"/>
        <end position="205"/>
    </location>
</feature>
<evidence type="ECO:0000256" key="1">
    <source>
        <dbReference type="ARBA" id="ARBA00004651"/>
    </source>
</evidence>
<feature type="transmembrane region" description="Helical" evidence="8">
    <location>
        <begin position="369"/>
        <end position="389"/>
    </location>
</feature>
<feature type="transmembrane region" description="Helical" evidence="8">
    <location>
        <begin position="146"/>
        <end position="164"/>
    </location>
</feature>
<feature type="transmembrane region" description="Helical" evidence="8">
    <location>
        <begin position="123"/>
        <end position="141"/>
    </location>
</feature>
<dbReference type="KEGG" id="aqt:FN924_16425"/>
<dbReference type="GO" id="GO:0009103">
    <property type="term" value="P:lipopolysaccharide biosynthetic process"/>
    <property type="evidence" value="ECO:0007669"/>
    <property type="project" value="UniProtKB-ARBA"/>
</dbReference>
<comment type="subcellular location">
    <subcellularLocation>
        <location evidence="1">Cell membrane</location>
        <topology evidence="1">Multi-pass membrane protein</topology>
    </subcellularLocation>
</comment>
<dbReference type="PANTHER" id="PTHR33908">
    <property type="entry name" value="MANNOSYLTRANSFERASE YKCB-RELATED"/>
    <property type="match status" value="1"/>
</dbReference>
<keyword evidence="3" id="KW-0328">Glycosyltransferase</keyword>
<evidence type="ECO:0000256" key="6">
    <source>
        <dbReference type="ARBA" id="ARBA00022989"/>
    </source>
</evidence>
<keyword evidence="5 8" id="KW-0812">Transmembrane</keyword>
<evidence type="ECO:0000256" key="8">
    <source>
        <dbReference type="SAM" id="Phobius"/>
    </source>
</evidence>
<feature type="transmembrane region" description="Helical" evidence="8">
    <location>
        <begin position="217"/>
        <end position="233"/>
    </location>
</feature>
<evidence type="ECO:0000256" key="7">
    <source>
        <dbReference type="ARBA" id="ARBA00023136"/>
    </source>
</evidence>
<dbReference type="PANTHER" id="PTHR33908:SF11">
    <property type="entry name" value="MEMBRANE PROTEIN"/>
    <property type="match status" value="1"/>
</dbReference>
<evidence type="ECO:0000259" key="9">
    <source>
        <dbReference type="Pfam" id="PF13231"/>
    </source>
</evidence>
<keyword evidence="6 8" id="KW-1133">Transmembrane helix</keyword>
<evidence type="ECO:0000256" key="5">
    <source>
        <dbReference type="ARBA" id="ARBA00022692"/>
    </source>
</evidence>
<dbReference type="Proteomes" id="UP000315215">
    <property type="component" value="Chromosome"/>
</dbReference>
<feature type="transmembrane region" description="Helical" evidence="8">
    <location>
        <begin position="395"/>
        <end position="416"/>
    </location>
</feature>
<dbReference type="InterPro" id="IPR050297">
    <property type="entry name" value="LipidA_mod_glycosyltrf_83"/>
</dbReference>
<dbReference type="InterPro" id="IPR038731">
    <property type="entry name" value="RgtA/B/C-like"/>
</dbReference>
<dbReference type="EMBL" id="CP041666">
    <property type="protein sequence ID" value="QDP41616.1"/>
    <property type="molecule type" value="Genomic_DNA"/>
</dbReference>
<accession>A0A516KJQ1</accession>
<keyword evidence="7 8" id="KW-0472">Membrane</keyword>
<keyword evidence="4 10" id="KW-0808">Transferase</keyword>
<dbReference type="GO" id="GO:0016763">
    <property type="term" value="F:pentosyltransferase activity"/>
    <property type="evidence" value="ECO:0007669"/>
    <property type="project" value="TreeGrafter"/>
</dbReference>
<dbReference type="Pfam" id="PF13231">
    <property type="entry name" value="PMT_2"/>
    <property type="match status" value="1"/>
</dbReference>
<gene>
    <name evidence="10" type="ORF">FN924_16425</name>
</gene>
<evidence type="ECO:0000256" key="3">
    <source>
        <dbReference type="ARBA" id="ARBA00022676"/>
    </source>
</evidence>
<dbReference type="AlphaFoldDB" id="A0A516KJQ1"/>
<feature type="transmembrane region" description="Helical" evidence="8">
    <location>
        <begin position="12"/>
        <end position="36"/>
    </location>
</feature>